<organism evidence="3 4">
    <name type="scientific">Bowdeniella nasicola</name>
    <dbReference type="NCBI Taxonomy" id="208480"/>
    <lineage>
        <taxon>Bacteria</taxon>
        <taxon>Bacillati</taxon>
        <taxon>Actinomycetota</taxon>
        <taxon>Actinomycetes</taxon>
        <taxon>Actinomycetales</taxon>
        <taxon>Actinomycetaceae</taxon>
        <taxon>Bowdeniella</taxon>
    </lineage>
</organism>
<name>A0A1Q5Q1Z7_9ACTO</name>
<evidence type="ECO:0000313" key="4">
    <source>
        <dbReference type="Proteomes" id="UP000185628"/>
    </source>
</evidence>
<keyword evidence="2" id="KW-0812">Transmembrane</keyword>
<proteinExistence type="predicted"/>
<evidence type="ECO:0000256" key="2">
    <source>
        <dbReference type="SAM" id="Phobius"/>
    </source>
</evidence>
<keyword evidence="4" id="KW-1185">Reference proteome</keyword>
<dbReference type="Proteomes" id="UP000185628">
    <property type="component" value="Unassembled WGS sequence"/>
</dbReference>
<gene>
    <name evidence="3" type="ORF">BSZ39_07065</name>
</gene>
<dbReference type="EMBL" id="MQVR01000035">
    <property type="protein sequence ID" value="OKL53898.1"/>
    <property type="molecule type" value="Genomic_DNA"/>
</dbReference>
<evidence type="ECO:0000313" key="3">
    <source>
        <dbReference type="EMBL" id="OKL53898.1"/>
    </source>
</evidence>
<comment type="caution">
    <text evidence="3">The sequence shown here is derived from an EMBL/GenBank/DDBJ whole genome shotgun (WGS) entry which is preliminary data.</text>
</comment>
<dbReference type="OrthoDB" id="3830620at2"/>
<sequence length="119" mass="13362">MVVFSPVPSPSPTEIDRYLVSPGISGFLTFLVLAVLGWLLFSSFSRHIRKATFHAAEREEELYGESSEDKRRQIPIDPNLKPTQGPLAETVLGHRAPDYDPDKGAREELARRQAEGEDR</sequence>
<dbReference type="STRING" id="208480.SAMN02910418_01320"/>
<evidence type="ECO:0000256" key="1">
    <source>
        <dbReference type="SAM" id="MobiDB-lite"/>
    </source>
</evidence>
<protein>
    <submittedName>
        <fullName evidence="3">Uncharacterized protein</fullName>
    </submittedName>
</protein>
<reference evidence="4" key="1">
    <citation type="submission" date="2016-12" db="EMBL/GenBank/DDBJ databases">
        <authorList>
            <person name="Meng X."/>
        </authorList>
    </citation>
    <scope>NUCLEOTIDE SEQUENCE [LARGE SCALE GENOMIC DNA]</scope>
    <source>
        <strain evidence="4">DSM 19116</strain>
    </source>
</reference>
<feature type="transmembrane region" description="Helical" evidence="2">
    <location>
        <begin position="20"/>
        <end position="41"/>
    </location>
</feature>
<keyword evidence="2" id="KW-1133">Transmembrane helix</keyword>
<accession>A0A1Q5Q1Z7</accession>
<keyword evidence="2" id="KW-0472">Membrane</keyword>
<feature type="compositionally biased region" description="Basic and acidic residues" evidence="1">
    <location>
        <begin position="95"/>
        <end position="119"/>
    </location>
</feature>
<feature type="region of interest" description="Disordered" evidence="1">
    <location>
        <begin position="58"/>
        <end position="119"/>
    </location>
</feature>
<dbReference type="AlphaFoldDB" id="A0A1Q5Q1Z7"/>